<name>A0A183PUK9_9TREM</name>
<proteinExistence type="predicted"/>
<accession>A0A183PUK9</accession>
<gene>
    <name evidence="1" type="ORF">SMTD_LOCUS18045</name>
</gene>
<organism evidence="1 2">
    <name type="scientific">Schistosoma mattheei</name>
    <dbReference type="NCBI Taxonomy" id="31246"/>
    <lineage>
        <taxon>Eukaryota</taxon>
        <taxon>Metazoa</taxon>
        <taxon>Spiralia</taxon>
        <taxon>Lophotrochozoa</taxon>
        <taxon>Platyhelminthes</taxon>
        <taxon>Trematoda</taxon>
        <taxon>Digenea</taxon>
        <taxon>Strigeidida</taxon>
        <taxon>Schistosomatoidea</taxon>
        <taxon>Schistosomatidae</taxon>
        <taxon>Schistosoma</taxon>
    </lineage>
</organism>
<dbReference type="STRING" id="31246.A0A183PUK9"/>
<evidence type="ECO:0000313" key="1">
    <source>
        <dbReference type="EMBL" id="VDP75988.1"/>
    </source>
</evidence>
<dbReference type="Proteomes" id="UP000269396">
    <property type="component" value="Unassembled WGS sequence"/>
</dbReference>
<evidence type="ECO:0000313" key="2">
    <source>
        <dbReference type="Proteomes" id="UP000269396"/>
    </source>
</evidence>
<protein>
    <submittedName>
        <fullName evidence="1">Uncharacterized protein</fullName>
    </submittedName>
</protein>
<dbReference type="AlphaFoldDB" id="A0A183PUK9"/>
<keyword evidence="2" id="KW-1185">Reference proteome</keyword>
<dbReference type="EMBL" id="UZAL01039769">
    <property type="protein sequence ID" value="VDP75988.1"/>
    <property type="molecule type" value="Genomic_DNA"/>
</dbReference>
<sequence>MKSRLDDQRTEFPPFVRKFEPNSVNFSLDSPVLCNGNTLIDNKSKIEIMHQRLSKEIMKYEKAKWENYIDTLENAKLWINKTNLPLNEICLSSKENDLSNQLNDDNQVDNSMSLDKFPDLESEEAYLNNRLKELENEMKSELEHLKQIQQIKSDSFTANSNYQLHCCR</sequence>
<reference evidence="1 2" key="1">
    <citation type="submission" date="2018-11" db="EMBL/GenBank/DDBJ databases">
        <authorList>
            <consortium name="Pathogen Informatics"/>
        </authorList>
    </citation>
    <scope>NUCLEOTIDE SEQUENCE [LARGE SCALE GENOMIC DNA]</scope>
    <source>
        <strain>Denwood</strain>
        <strain evidence="2">Zambia</strain>
    </source>
</reference>